<evidence type="ECO:0000313" key="10">
    <source>
        <dbReference type="Proteomes" id="UP000055060"/>
    </source>
</evidence>
<dbReference type="GO" id="GO:0000155">
    <property type="term" value="F:phosphorelay sensor kinase activity"/>
    <property type="evidence" value="ECO:0007669"/>
    <property type="project" value="InterPro"/>
</dbReference>
<evidence type="ECO:0000259" key="7">
    <source>
        <dbReference type="PROSITE" id="PS50042"/>
    </source>
</evidence>
<dbReference type="CDD" id="cd00038">
    <property type="entry name" value="CAP_ED"/>
    <property type="match status" value="1"/>
</dbReference>
<sequence>MDSPFSPIEVMQKAFPGLGPNEAARIVQNGTLMTVSENTVLCHEGKYETTFYLILQGSALVTKVINETETRILKHLSAGDFFGEMAIIHNAPRAATVSTLTPTTVLALEKEAFSDILETSSSISLAMVREVSSRLRQNDEMAIEDLRLKASELASAYNQLAELEIARNEFLTILAHELRTPLMAANGYLQIAQSGMLKDDELKSAIDTISHHVQDITSLVNNLLFLQEMKLILPDFQNVDLAGIVSNACEAYRQTALKNGCEIKLTAPEEKLIVRASSKSLERAFSAILDNAVKFSPDGGLVQVEVDRDETNCRVRIIDHGVGIPAEALPHIYDRFFHTDQIGDKLFRGIGLGLSIAREVIQQHGGKIEVSSVEGAGSQFTIHLPILTENNVANVPDR</sequence>
<keyword evidence="10" id="KW-1185">Reference proteome</keyword>
<reference evidence="9" key="1">
    <citation type="submission" date="2015-07" db="EMBL/GenBank/DDBJ databases">
        <title>Draft Genome Sequences of Anaerolinea thermolimosa IMO-1, Bellilinea caldifistulae GOMI-1, Leptolinea tardivitalis YMTK-2, Levilinea saccharolytica KIBI-1,Longilinea arvoryzae KOME-1, Previously Described as Members of the Anaerolineaceae (Chloroflexi).</title>
        <authorList>
            <person name="Sekiguchi Y."/>
            <person name="Ohashi A."/>
            <person name="Matsuura N."/>
            <person name="Tourlousse M.D."/>
        </authorList>
    </citation>
    <scope>NUCLEOTIDE SEQUENCE [LARGE SCALE GENOMIC DNA]</scope>
    <source>
        <strain evidence="9">KOME-1</strain>
    </source>
</reference>
<keyword evidence="3" id="KW-0597">Phosphoprotein</keyword>
<dbReference type="InterPro" id="IPR003594">
    <property type="entry name" value="HATPase_dom"/>
</dbReference>
<dbReference type="PROSITE" id="PS50109">
    <property type="entry name" value="HIS_KIN"/>
    <property type="match status" value="1"/>
</dbReference>
<evidence type="ECO:0000256" key="2">
    <source>
        <dbReference type="ARBA" id="ARBA00012438"/>
    </source>
</evidence>
<dbReference type="RefSeq" id="WP_152031795.1">
    <property type="nucleotide sequence ID" value="NZ_DF967972.1"/>
</dbReference>
<dbReference type="PRINTS" id="PR00344">
    <property type="entry name" value="BCTRLSENSOR"/>
</dbReference>
<evidence type="ECO:0000259" key="8">
    <source>
        <dbReference type="PROSITE" id="PS50109"/>
    </source>
</evidence>
<dbReference type="OrthoDB" id="152194at2"/>
<dbReference type="SMART" id="SM00388">
    <property type="entry name" value="HisKA"/>
    <property type="match status" value="1"/>
</dbReference>
<dbReference type="InterPro" id="IPR018490">
    <property type="entry name" value="cNMP-bd_dom_sf"/>
</dbReference>
<dbReference type="InterPro" id="IPR000595">
    <property type="entry name" value="cNMP-bd_dom"/>
</dbReference>
<dbReference type="Gene3D" id="1.10.287.130">
    <property type="match status" value="1"/>
</dbReference>
<keyword evidence="6" id="KW-0902">Two-component regulatory system</keyword>
<dbReference type="CDD" id="cd00075">
    <property type="entry name" value="HATPase"/>
    <property type="match status" value="1"/>
</dbReference>
<dbReference type="PANTHER" id="PTHR43547">
    <property type="entry name" value="TWO-COMPONENT HISTIDINE KINASE"/>
    <property type="match status" value="1"/>
</dbReference>
<evidence type="ECO:0000256" key="4">
    <source>
        <dbReference type="ARBA" id="ARBA00022679"/>
    </source>
</evidence>
<feature type="domain" description="Cyclic nucleotide-binding" evidence="7">
    <location>
        <begin position="14"/>
        <end position="134"/>
    </location>
</feature>
<comment type="catalytic activity">
    <reaction evidence="1">
        <text>ATP + protein L-histidine = ADP + protein N-phospho-L-histidine.</text>
        <dbReference type="EC" id="2.7.13.3"/>
    </reaction>
</comment>
<dbReference type="EMBL" id="DF967972">
    <property type="protein sequence ID" value="GAP14816.1"/>
    <property type="molecule type" value="Genomic_DNA"/>
</dbReference>
<dbReference type="InterPro" id="IPR005467">
    <property type="entry name" value="His_kinase_dom"/>
</dbReference>
<organism evidence="9">
    <name type="scientific">Longilinea arvoryzae</name>
    <dbReference type="NCBI Taxonomy" id="360412"/>
    <lineage>
        <taxon>Bacteria</taxon>
        <taxon>Bacillati</taxon>
        <taxon>Chloroflexota</taxon>
        <taxon>Anaerolineae</taxon>
        <taxon>Anaerolineales</taxon>
        <taxon>Anaerolineaceae</taxon>
        <taxon>Longilinea</taxon>
    </lineage>
</organism>
<dbReference type="SUPFAM" id="SSF51206">
    <property type="entry name" value="cAMP-binding domain-like"/>
    <property type="match status" value="1"/>
</dbReference>
<accession>A0A0S7BI23</accession>
<dbReference type="InterPro" id="IPR004358">
    <property type="entry name" value="Sig_transdc_His_kin-like_C"/>
</dbReference>
<keyword evidence="4" id="KW-0808">Transferase</keyword>
<dbReference type="CDD" id="cd00082">
    <property type="entry name" value="HisKA"/>
    <property type="match status" value="1"/>
</dbReference>
<evidence type="ECO:0000256" key="1">
    <source>
        <dbReference type="ARBA" id="ARBA00000085"/>
    </source>
</evidence>
<evidence type="ECO:0000313" key="9">
    <source>
        <dbReference type="EMBL" id="GAP14816.1"/>
    </source>
</evidence>
<gene>
    <name evidence="9" type="ORF">LARV_02592</name>
</gene>
<dbReference type="Pfam" id="PF00512">
    <property type="entry name" value="HisKA"/>
    <property type="match status" value="1"/>
</dbReference>
<dbReference type="InterPro" id="IPR003661">
    <property type="entry name" value="HisK_dim/P_dom"/>
</dbReference>
<dbReference type="SMART" id="SM00100">
    <property type="entry name" value="cNMP"/>
    <property type="match status" value="1"/>
</dbReference>
<dbReference type="STRING" id="360412.LARV_02592"/>
<proteinExistence type="predicted"/>
<dbReference type="InterPro" id="IPR036097">
    <property type="entry name" value="HisK_dim/P_sf"/>
</dbReference>
<evidence type="ECO:0000256" key="6">
    <source>
        <dbReference type="ARBA" id="ARBA00023012"/>
    </source>
</evidence>
<dbReference type="Gene3D" id="2.60.120.10">
    <property type="entry name" value="Jelly Rolls"/>
    <property type="match status" value="1"/>
</dbReference>
<protein>
    <recommendedName>
        <fullName evidence="2">histidine kinase</fullName>
        <ecNumber evidence="2">2.7.13.3</ecNumber>
    </recommendedName>
</protein>
<dbReference type="Proteomes" id="UP000055060">
    <property type="component" value="Unassembled WGS sequence"/>
</dbReference>
<dbReference type="AlphaFoldDB" id="A0A0S7BI23"/>
<dbReference type="Pfam" id="PF02518">
    <property type="entry name" value="HATPase_c"/>
    <property type="match status" value="1"/>
</dbReference>
<dbReference type="PANTHER" id="PTHR43547:SF2">
    <property type="entry name" value="HYBRID SIGNAL TRANSDUCTION HISTIDINE KINASE C"/>
    <property type="match status" value="1"/>
</dbReference>
<dbReference type="SUPFAM" id="SSF47384">
    <property type="entry name" value="Homodimeric domain of signal transducing histidine kinase"/>
    <property type="match status" value="1"/>
</dbReference>
<dbReference type="EC" id="2.7.13.3" evidence="2"/>
<dbReference type="InterPro" id="IPR018488">
    <property type="entry name" value="cNMP-bd_CS"/>
</dbReference>
<evidence type="ECO:0000256" key="5">
    <source>
        <dbReference type="ARBA" id="ARBA00022777"/>
    </source>
</evidence>
<name>A0A0S7BI23_9CHLR</name>
<dbReference type="Gene3D" id="3.30.565.10">
    <property type="entry name" value="Histidine kinase-like ATPase, C-terminal domain"/>
    <property type="match status" value="1"/>
</dbReference>
<evidence type="ECO:0000256" key="3">
    <source>
        <dbReference type="ARBA" id="ARBA00022553"/>
    </source>
</evidence>
<dbReference type="PROSITE" id="PS00889">
    <property type="entry name" value="CNMP_BINDING_2"/>
    <property type="match status" value="1"/>
</dbReference>
<dbReference type="InterPro" id="IPR014710">
    <property type="entry name" value="RmlC-like_jellyroll"/>
</dbReference>
<dbReference type="Pfam" id="PF00027">
    <property type="entry name" value="cNMP_binding"/>
    <property type="match status" value="1"/>
</dbReference>
<dbReference type="SMART" id="SM00387">
    <property type="entry name" value="HATPase_c"/>
    <property type="match status" value="1"/>
</dbReference>
<dbReference type="SUPFAM" id="SSF55874">
    <property type="entry name" value="ATPase domain of HSP90 chaperone/DNA topoisomerase II/histidine kinase"/>
    <property type="match status" value="1"/>
</dbReference>
<dbReference type="PROSITE" id="PS50042">
    <property type="entry name" value="CNMP_BINDING_3"/>
    <property type="match status" value="1"/>
</dbReference>
<dbReference type="InterPro" id="IPR036890">
    <property type="entry name" value="HATPase_C_sf"/>
</dbReference>
<keyword evidence="5 9" id="KW-0418">Kinase</keyword>
<dbReference type="FunFam" id="3.30.565.10:FF:000006">
    <property type="entry name" value="Sensor histidine kinase WalK"/>
    <property type="match status" value="1"/>
</dbReference>
<feature type="domain" description="Histidine kinase" evidence="8">
    <location>
        <begin position="173"/>
        <end position="388"/>
    </location>
</feature>